<feature type="domain" description="Protein male-specific lethal-1 dimerisation" evidence="9">
    <location>
        <begin position="106"/>
        <end position="139"/>
    </location>
</feature>
<keyword evidence="3" id="KW-0156">Chromatin regulator</keyword>
<evidence type="ECO:0000256" key="1">
    <source>
        <dbReference type="ARBA" id="ARBA00004324"/>
    </source>
</evidence>
<dbReference type="Gene3D" id="1.20.5.170">
    <property type="match status" value="1"/>
</dbReference>
<dbReference type="GeneTree" id="ENSGT00390000018292"/>
<dbReference type="GO" id="GO:0016607">
    <property type="term" value="C:nuclear speck"/>
    <property type="evidence" value="ECO:0007669"/>
    <property type="project" value="UniProtKB-SubCell"/>
</dbReference>
<evidence type="ECO:0000313" key="11">
    <source>
        <dbReference type="Proteomes" id="UP000694404"/>
    </source>
</evidence>
<feature type="coiled-coil region" evidence="7">
    <location>
        <begin position="112"/>
        <end position="156"/>
    </location>
</feature>
<evidence type="ECO:0000256" key="6">
    <source>
        <dbReference type="ARBA" id="ARBA00061695"/>
    </source>
</evidence>
<evidence type="ECO:0000256" key="8">
    <source>
        <dbReference type="SAM" id="MobiDB-lite"/>
    </source>
</evidence>
<dbReference type="InterPro" id="IPR031840">
    <property type="entry name" value="MSL1_dimer"/>
</dbReference>
<dbReference type="GO" id="GO:0045893">
    <property type="term" value="P:positive regulation of DNA-templated transcription"/>
    <property type="evidence" value="ECO:0007669"/>
    <property type="project" value="UniProtKB-ARBA"/>
</dbReference>
<reference evidence="10" key="1">
    <citation type="submission" date="2025-08" db="UniProtKB">
        <authorList>
            <consortium name="Ensembl"/>
        </authorList>
    </citation>
    <scope>IDENTIFICATION</scope>
</reference>
<name>A0A8C0FZ63_CHEAB</name>
<protein>
    <recommendedName>
        <fullName evidence="9">Protein male-specific lethal-1 dimerisation domain-containing protein</fullName>
    </recommendedName>
</protein>
<keyword evidence="4 7" id="KW-0175">Coiled coil</keyword>
<keyword evidence="11" id="KW-1185">Reference proteome</keyword>
<evidence type="ECO:0000256" key="4">
    <source>
        <dbReference type="ARBA" id="ARBA00023054"/>
    </source>
</evidence>
<evidence type="ECO:0000256" key="2">
    <source>
        <dbReference type="ARBA" id="ARBA00004642"/>
    </source>
</evidence>
<dbReference type="FunFam" id="1.20.5.170:FF:000047">
    <property type="entry name" value="male-specific lethal 1 homolog isoform X1"/>
    <property type="match status" value="1"/>
</dbReference>
<sequence>APRICPQEESWGGLVPLPCPPASTKPAGVGDASSRPKYQAVLPGHTASQVVVKDKGCLVMASALPPTPPGSATVEPGQPPPAMASESKWKRSVWKSPLGAGRGSLNQAACLMQILLLQLDLIEQQQQQLQAKEKEIEELKAERDTLLARIECMERRMPLVKKDNEREKHRIFQGYETEEKAESEASEKLQIECQQDLLDTSQPLPPKHFSYGRNGRGHKRKSAFGSAERKTPSKTLKHSPVKEEPSSSLSETVCKRELRSQETPEKARSLVDTPLKPSTPLKSLSAHPRDKSFPSETEDLPYLSTTETYLCRWHQPPPSPLPLREPSPKKKKTVAIPSKAGSSDPFCSLPKLHQLLWPLHFIRGLVRVGKPKNRPALRPLPSVSPQGWCLCVGSVCGACHLCKADVCFLGKTCSSETLQMGPAGRVRPSLSLCHLETLW</sequence>
<dbReference type="Proteomes" id="UP000694404">
    <property type="component" value="Unplaced"/>
</dbReference>
<feature type="region of interest" description="Disordered" evidence="8">
    <location>
        <begin position="198"/>
        <end position="299"/>
    </location>
</feature>
<evidence type="ECO:0000313" key="10">
    <source>
        <dbReference type="Ensembl" id="ENSCABP00000001143.1"/>
    </source>
</evidence>
<comment type="similarity">
    <text evidence="6">Belongs to the msl-1 family.</text>
</comment>
<dbReference type="GO" id="GO:0003682">
    <property type="term" value="F:chromatin binding"/>
    <property type="evidence" value="ECO:0007669"/>
    <property type="project" value="TreeGrafter"/>
</dbReference>
<dbReference type="Ensembl" id="ENSCABT00000001235.1">
    <property type="protein sequence ID" value="ENSCABP00000001143.1"/>
    <property type="gene ID" value="ENSCABG00000000952.1"/>
</dbReference>
<feature type="region of interest" description="Disordered" evidence="8">
    <location>
        <begin position="1"/>
        <end position="36"/>
    </location>
</feature>
<evidence type="ECO:0000259" key="9">
    <source>
        <dbReference type="Pfam" id="PF16801"/>
    </source>
</evidence>
<reference evidence="10" key="2">
    <citation type="submission" date="2025-09" db="UniProtKB">
        <authorList>
            <consortium name="Ensembl"/>
        </authorList>
    </citation>
    <scope>IDENTIFICATION</scope>
</reference>
<dbReference type="PANTHER" id="PTHR21656:SF2">
    <property type="entry name" value="MALE-SPECIFIC LETHAL 1 HOMOLOG"/>
    <property type="match status" value="1"/>
</dbReference>
<evidence type="ECO:0000256" key="5">
    <source>
        <dbReference type="ARBA" id="ARBA00023242"/>
    </source>
</evidence>
<dbReference type="PANTHER" id="PTHR21656">
    <property type="entry name" value="MALE-SPECIFIC LETHAL-1 PROTEIN"/>
    <property type="match status" value="1"/>
</dbReference>
<accession>A0A8C0FZ63</accession>
<evidence type="ECO:0000256" key="7">
    <source>
        <dbReference type="SAM" id="Coils"/>
    </source>
</evidence>
<keyword evidence="5" id="KW-0539">Nucleus</keyword>
<organism evidence="10 11">
    <name type="scientific">Chelonoidis abingdonii</name>
    <name type="common">Abingdon island giant tortoise</name>
    <name type="synonym">Testudo abingdonii</name>
    <dbReference type="NCBI Taxonomy" id="106734"/>
    <lineage>
        <taxon>Eukaryota</taxon>
        <taxon>Metazoa</taxon>
        <taxon>Chordata</taxon>
        <taxon>Craniata</taxon>
        <taxon>Vertebrata</taxon>
        <taxon>Euteleostomi</taxon>
        <taxon>Archelosauria</taxon>
        <taxon>Testudinata</taxon>
        <taxon>Testudines</taxon>
        <taxon>Cryptodira</taxon>
        <taxon>Durocryptodira</taxon>
        <taxon>Testudinoidea</taxon>
        <taxon>Testudinidae</taxon>
        <taxon>Chelonoidis</taxon>
    </lineage>
</organism>
<comment type="subcellular location">
    <subcellularLocation>
        <location evidence="1">Nucleus speckle</location>
    </subcellularLocation>
    <subcellularLocation>
        <location evidence="2">Nucleus</location>
        <location evidence="2">Nucleoplasm</location>
    </subcellularLocation>
</comment>
<feature type="compositionally biased region" description="Basic and acidic residues" evidence="8">
    <location>
        <begin position="253"/>
        <end position="269"/>
    </location>
</feature>
<evidence type="ECO:0000256" key="3">
    <source>
        <dbReference type="ARBA" id="ARBA00022853"/>
    </source>
</evidence>
<proteinExistence type="inferred from homology"/>
<dbReference type="Pfam" id="PF16801">
    <property type="entry name" value="MSL1_dimer"/>
    <property type="match status" value="1"/>
</dbReference>
<dbReference type="GO" id="GO:0072487">
    <property type="term" value="C:MSL complex"/>
    <property type="evidence" value="ECO:0007669"/>
    <property type="project" value="InterPro"/>
</dbReference>
<feature type="region of interest" description="Disordered" evidence="8">
    <location>
        <begin position="65"/>
        <end position="88"/>
    </location>
</feature>
<dbReference type="GO" id="GO:0006325">
    <property type="term" value="P:chromatin organization"/>
    <property type="evidence" value="ECO:0007669"/>
    <property type="project" value="UniProtKB-KW"/>
</dbReference>
<dbReference type="InterPro" id="IPR026711">
    <property type="entry name" value="Msl-1"/>
</dbReference>
<dbReference type="AlphaFoldDB" id="A0A8C0FZ63"/>